<proteinExistence type="predicted"/>
<accession>A0A0A2DG44</accession>
<name>A0A0A2DG44_9CORY</name>
<comment type="caution">
    <text evidence="1">The sequence shown here is derived from an EMBL/GenBank/DDBJ whole genome shotgun (WGS) entry which is preliminary data.</text>
</comment>
<dbReference type="AlphaFoldDB" id="A0A0A2DG44"/>
<dbReference type="EMBL" id="JRVJ01000021">
    <property type="protein sequence ID" value="KGM18145.1"/>
    <property type="molecule type" value="Genomic_DNA"/>
</dbReference>
<sequence length="88" mass="10094">MALERFHFTTADGKELDLPFLKDAVTRKAFKKVFNDSNNADDLDDDELFKAAKFDKATVDIIDNMSVRDYEKFIVQWTEQGDTPLGES</sequence>
<gene>
    <name evidence="1" type="ORF">MA47_09660</name>
</gene>
<evidence type="ECO:0000313" key="1">
    <source>
        <dbReference type="EMBL" id="KGM18145.1"/>
    </source>
</evidence>
<dbReference type="GeneID" id="300553297"/>
<evidence type="ECO:0000313" key="2">
    <source>
        <dbReference type="Proteomes" id="UP000030145"/>
    </source>
</evidence>
<keyword evidence="2" id="KW-1185">Reference proteome</keyword>
<reference evidence="1 2" key="1">
    <citation type="submission" date="2014-10" db="EMBL/GenBank/DDBJ databases">
        <title>Whole Genome sequence of Corynebacterium auriscanis strain CIP 106629.</title>
        <authorList>
            <person name="Hassan S.S."/>
            <person name="Jamal S.B."/>
            <person name="Tiwari S."/>
            <person name="Oliveira L.D.C."/>
            <person name="Souza F."/>
            <person name="Mariano D.C."/>
            <person name="Almeida S."/>
            <person name="Dorella F."/>
            <person name="Pereira F."/>
            <person name="Carvalho A."/>
            <person name="Leal C.A."/>
            <person name="Soares S.D.C."/>
            <person name="Figueiredo H.C."/>
            <person name="Silva A."/>
            <person name="Azevedo V.A."/>
        </authorList>
    </citation>
    <scope>NUCLEOTIDE SEQUENCE [LARGE SCALE GENOMIC DNA]</scope>
    <source>
        <strain evidence="1 2">CIP 106629</strain>
    </source>
</reference>
<dbReference type="RefSeq" id="WP_035115726.1">
    <property type="nucleotide sequence ID" value="NZ_CP047046.1"/>
</dbReference>
<dbReference type="Proteomes" id="UP000030145">
    <property type="component" value="Unassembled WGS sequence"/>
</dbReference>
<protein>
    <submittedName>
        <fullName evidence="1">Uncharacterized protein</fullName>
    </submittedName>
</protein>
<organism evidence="1 2">
    <name type="scientific">Corynebacterium auriscanis</name>
    <dbReference type="NCBI Taxonomy" id="99807"/>
    <lineage>
        <taxon>Bacteria</taxon>
        <taxon>Bacillati</taxon>
        <taxon>Actinomycetota</taxon>
        <taxon>Actinomycetes</taxon>
        <taxon>Mycobacteriales</taxon>
        <taxon>Corynebacteriaceae</taxon>
        <taxon>Corynebacterium</taxon>
    </lineage>
</organism>